<evidence type="ECO:0000313" key="3">
    <source>
        <dbReference type="Proteomes" id="UP000279089"/>
    </source>
</evidence>
<proteinExistence type="predicted"/>
<name>A0A3N4M7X3_9BACT</name>
<evidence type="ECO:0000259" key="1">
    <source>
        <dbReference type="Pfam" id="PF19780"/>
    </source>
</evidence>
<accession>A0A3N4M7X3</accession>
<organism evidence="2 3">
    <name type="scientific">Chitinophaga barathri</name>
    <dbReference type="NCBI Taxonomy" id="1647451"/>
    <lineage>
        <taxon>Bacteria</taxon>
        <taxon>Pseudomonadati</taxon>
        <taxon>Bacteroidota</taxon>
        <taxon>Chitinophagia</taxon>
        <taxon>Chitinophagales</taxon>
        <taxon>Chitinophagaceae</taxon>
        <taxon>Chitinophaga</taxon>
    </lineage>
</organism>
<dbReference type="Proteomes" id="UP000279089">
    <property type="component" value="Unassembled WGS sequence"/>
</dbReference>
<sequence>MKIYLPAILCCCLFNGAEKQIGKAAWLIGTWENKTSRGVTYETWNKLNEDEFQGKSYALKGKDTVVFETVQLLQKNDRLYYIPVVTGQNAGLPVTFTLKQGMGAQLVFENPAHDFPQTVSYQQINADSLVAEISGNKNGQFRKISFPMRRVK</sequence>
<dbReference type="OrthoDB" id="5382295at2"/>
<protein>
    <recommendedName>
        <fullName evidence="1">DUF6265 domain-containing protein</fullName>
    </recommendedName>
</protein>
<comment type="caution">
    <text evidence="2">The sequence shown here is derived from an EMBL/GenBank/DDBJ whole genome shotgun (WGS) entry which is preliminary data.</text>
</comment>
<gene>
    <name evidence="2" type="ORF">EG028_19775</name>
</gene>
<dbReference type="Pfam" id="PF19780">
    <property type="entry name" value="DUF6265"/>
    <property type="match status" value="1"/>
</dbReference>
<dbReference type="AlphaFoldDB" id="A0A3N4M7X3"/>
<feature type="domain" description="DUF6265" evidence="1">
    <location>
        <begin position="25"/>
        <end position="134"/>
    </location>
</feature>
<dbReference type="EMBL" id="RMBX01000011">
    <property type="protein sequence ID" value="RPD39365.1"/>
    <property type="molecule type" value="Genomic_DNA"/>
</dbReference>
<reference evidence="3" key="1">
    <citation type="submission" date="2018-11" db="EMBL/GenBank/DDBJ databases">
        <title>Chitinophaga lutea sp.nov., isolate from arsenic contaminated soil.</title>
        <authorList>
            <person name="Zong Y."/>
        </authorList>
    </citation>
    <scope>NUCLEOTIDE SEQUENCE [LARGE SCALE GENOMIC DNA]</scope>
    <source>
        <strain evidence="3">YLT18</strain>
    </source>
</reference>
<evidence type="ECO:0000313" key="2">
    <source>
        <dbReference type="EMBL" id="RPD39365.1"/>
    </source>
</evidence>
<dbReference type="RefSeq" id="WP_120518007.1">
    <property type="nucleotide sequence ID" value="NZ_QXZY01000011.1"/>
</dbReference>
<keyword evidence="3" id="KW-1185">Reference proteome</keyword>
<dbReference type="InterPro" id="IPR046232">
    <property type="entry name" value="DUF6265"/>
</dbReference>